<protein>
    <submittedName>
        <fullName evidence="3">Uncharacterized protein</fullName>
    </submittedName>
</protein>
<feature type="coiled-coil region" evidence="1">
    <location>
        <begin position="12"/>
        <end position="39"/>
    </location>
</feature>
<feature type="region of interest" description="Disordered" evidence="2">
    <location>
        <begin position="42"/>
        <end position="72"/>
    </location>
</feature>
<proteinExistence type="predicted"/>
<dbReference type="EMBL" id="JAHRIP010058637">
    <property type="protein sequence ID" value="MEQ2304120.1"/>
    <property type="molecule type" value="Genomic_DNA"/>
</dbReference>
<organism evidence="3 4">
    <name type="scientific">Ameca splendens</name>
    <dbReference type="NCBI Taxonomy" id="208324"/>
    <lineage>
        <taxon>Eukaryota</taxon>
        <taxon>Metazoa</taxon>
        <taxon>Chordata</taxon>
        <taxon>Craniata</taxon>
        <taxon>Vertebrata</taxon>
        <taxon>Euteleostomi</taxon>
        <taxon>Actinopterygii</taxon>
        <taxon>Neopterygii</taxon>
        <taxon>Teleostei</taxon>
        <taxon>Neoteleostei</taxon>
        <taxon>Acanthomorphata</taxon>
        <taxon>Ovalentaria</taxon>
        <taxon>Atherinomorphae</taxon>
        <taxon>Cyprinodontiformes</taxon>
        <taxon>Goodeidae</taxon>
        <taxon>Ameca</taxon>
    </lineage>
</organism>
<evidence type="ECO:0000313" key="4">
    <source>
        <dbReference type="Proteomes" id="UP001469553"/>
    </source>
</evidence>
<keyword evidence="1" id="KW-0175">Coiled coil</keyword>
<gene>
    <name evidence="3" type="ORF">AMECASPLE_023730</name>
</gene>
<evidence type="ECO:0000256" key="2">
    <source>
        <dbReference type="SAM" id="MobiDB-lite"/>
    </source>
</evidence>
<dbReference type="Proteomes" id="UP001469553">
    <property type="component" value="Unassembled WGS sequence"/>
</dbReference>
<keyword evidence="4" id="KW-1185">Reference proteome</keyword>
<feature type="compositionally biased region" description="Polar residues" evidence="2">
    <location>
        <begin position="59"/>
        <end position="70"/>
    </location>
</feature>
<evidence type="ECO:0000256" key="1">
    <source>
        <dbReference type="SAM" id="Coils"/>
    </source>
</evidence>
<accession>A0ABV0ZDE6</accession>
<name>A0ABV0ZDE6_9TELE</name>
<reference evidence="3 4" key="1">
    <citation type="submission" date="2021-06" db="EMBL/GenBank/DDBJ databases">
        <authorList>
            <person name="Palmer J.M."/>
        </authorList>
    </citation>
    <scope>NUCLEOTIDE SEQUENCE [LARGE SCALE GENOMIC DNA]</scope>
    <source>
        <strain evidence="3 4">AS_MEX2019</strain>
        <tissue evidence="3">Muscle</tissue>
    </source>
</reference>
<evidence type="ECO:0000313" key="3">
    <source>
        <dbReference type="EMBL" id="MEQ2304120.1"/>
    </source>
</evidence>
<comment type="caution">
    <text evidence="3">The sequence shown here is derived from an EMBL/GenBank/DDBJ whole genome shotgun (WGS) entry which is preliminary data.</text>
</comment>
<sequence length="99" mass="11271">MIRHDSTAWWIISRSERELKNLSRNVQIYLSLMEQMANRVAEADAQGQGSLRDGVHPGQLQQSSTETAAQSRRLIKSESNLRIHPAVLPLFLLSRKPFC</sequence>